<dbReference type="RefSeq" id="WP_241915059.1">
    <property type="nucleotide sequence ID" value="NZ_CP093326.1"/>
</dbReference>
<keyword evidence="2" id="KW-0288">FMN</keyword>
<keyword evidence="4" id="KW-0503">Monooxygenase</keyword>
<dbReference type="EMBL" id="CP093326">
    <property type="protein sequence ID" value="UNK47284.1"/>
    <property type="molecule type" value="Genomic_DNA"/>
</dbReference>
<dbReference type="PANTHER" id="PTHR32332:SF31">
    <property type="entry name" value="2-NITROPROPANE DIOXYGENASE FAMILY, PUTATIVE (AFU_ORTHOLOGUE AFUA_2G09850)-RELATED"/>
    <property type="match status" value="1"/>
</dbReference>
<evidence type="ECO:0000256" key="1">
    <source>
        <dbReference type="ARBA" id="ARBA00022630"/>
    </source>
</evidence>
<evidence type="ECO:0000313" key="4">
    <source>
        <dbReference type="EMBL" id="UNK47284.1"/>
    </source>
</evidence>
<dbReference type="SUPFAM" id="SSF51412">
    <property type="entry name" value="Inosine monophosphate dehydrogenase (IMPDH)"/>
    <property type="match status" value="1"/>
</dbReference>
<evidence type="ECO:0000313" key="5">
    <source>
        <dbReference type="Proteomes" id="UP000829069"/>
    </source>
</evidence>
<dbReference type="PROSITE" id="PS00912">
    <property type="entry name" value="DHODEHASE_2"/>
    <property type="match status" value="1"/>
</dbReference>
<sequence length="327" mass="33142">MNPSPASGDLCGRLGLTQPLLNAPMAGAAGGRLAAAVSSAGGLGMVGIGGGVATDWLERELALAAAPGKPWGAGLMAWVLEESLEPLRVVLEHRPALVCVSFGDPGAAASMVRDAGSLVAMQVGNAADLQRALEGDIDVVVVRGSEGGGHGRNEVATLPLLQLALEKTDKPVLAAGGIATARGVAAVLAAGAQGAWIGTRFAACTESISHAKVKEAIAAAGTDDTVYTRAFDIAQQVPWPAEFGGRALRNQFSDRWADDVESLQGAVAASTSITDTVEAARRDADVAQAPVYAGQSAGLTHGGESAADVVADLAGFRTYLRASVSRW</sequence>
<accession>A0ABY3WHX1</accession>
<dbReference type="Proteomes" id="UP000829069">
    <property type="component" value="Chromosome"/>
</dbReference>
<dbReference type="CDD" id="cd04730">
    <property type="entry name" value="NPD_like"/>
    <property type="match status" value="1"/>
</dbReference>
<reference evidence="4 5" key="1">
    <citation type="submission" date="2022-03" db="EMBL/GenBank/DDBJ databases">
        <title>Isotopic signatures of nitrous oxide derived from detoxification processes.</title>
        <authorList>
            <person name="Behrendt U."/>
            <person name="Buchen C."/>
            <person name="Well R."/>
            <person name="Ulrich A."/>
            <person name="Rohe L."/>
            <person name="Kolb S."/>
            <person name="Schloter M."/>
            <person name="Horn M.A."/>
            <person name="Augustin J."/>
        </authorList>
    </citation>
    <scope>NUCLEOTIDE SEQUENCE [LARGE SCALE GENOMIC DNA]</scope>
    <source>
        <strain evidence="4 5">S4-C24</strain>
    </source>
</reference>
<gene>
    <name evidence="4" type="ORF">MNQ99_08090</name>
</gene>
<dbReference type="PANTHER" id="PTHR32332">
    <property type="entry name" value="2-NITROPROPANE DIOXYGENASE"/>
    <property type="match status" value="1"/>
</dbReference>
<evidence type="ECO:0000256" key="2">
    <source>
        <dbReference type="ARBA" id="ARBA00022643"/>
    </source>
</evidence>
<proteinExistence type="predicted"/>
<dbReference type="GO" id="GO:0004497">
    <property type="term" value="F:monooxygenase activity"/>
    <property type="evidence" value="ECO:0007669"/>
    <property type="project" value="UniProtKB-KW"/>
</dbReference>
<organism evidence="4 5">
    <name type="scientific">Arthrobacter sulfonylureivorans</name>
    <dbReference type="NCBI Taxonomy" id="2486855"/>
    <lineage>
        <taxon>Bacteria</taxon>
        <taxon>Bacillati</taxon>
        <taxon>Actinomycetota</taxon>
        <taxon>Actinomycetes</taxon>
        <taxon>Micrococcales</taxon>
        <taxon>Micrococcaceae</taxon>
        <taxon>Arthrobacter</taxon>
    </lineage>
</organism>
<dbReference type="Pfam" id="PF03060">
    <property type="entry name" value="NMO"/>
    <property type="match status" value="1"/>
</dbReference>
<protein>
    <submittedName>
        <fullName evidence="4">Nitronate monooxygenase</fullName>
    </submittedName>
</protein>
<name>A0ABY3WHX1_9MICC</name>
<dbReference type="InterPro" id="IPR001295">
    <property type="entry name" value="Dihydroorotate_DH_CS"/>
</dbReference>
<dbReference type="InterPro" id="IPR013785">
    <property type="entry name" value="Aldolase_TIM"/>
</dbReference>
<dbReference type="InterPro" id="IPR004136">
    <property type="entry name" value="NMO"/>
</dbReference>
<evidence type="ECO:0000256" key="3">
    <source>
        <dbReference type="ARBA" id="ARBA00023002"/>
    </source>
</evidence>
<keyword evidence="3" id="KW-0560">Oxidoreductase</keyword>
<keyword evidence="5" id="KW-1185">Reference proteome</keyword>
<dbReference type="Gene3D" id="3.20.20.70">
    <property type="entry name" value="Aldolase class I"/>
    <property type="match status" value="1"/>
</dbReference>
<keyword evidence="1" id="KW-0285">Flavoprotein</keyword>